<dbReference type="InterPro" id="IPR011045">
    <property type="entry name" value="N2O_reductase_N"/>
</dbReference>
<dbReference type="Pfam" id="PF10282">
    <property type="entry name" value="Lactonase"/>
    <property type="match status" value="1"/>
</dbReference>
<dbReference type="InterPro" id="IPR011048">
    <property type="entry name" value="Haem_d1_sf"/>
</dbReference>
<dbReference type="SUPFAM" id="SSF50974">
    <property type="entry name" value="Nitrous oxide reductase, N-terminal domain"/>
    <property type="match status" value="1"/>
</dbReference>
<keyword evidence="3" id="KW-1185">Reference proteome</keyword>
<name>A0A6J5F8H2_9BURK</name>
<accession>A0A6J5F8H2</accession>
<feature type="signal peptide" evidence="1">
    <location>
        <begin position="1"/>
        <end position="42"/>
    </location>
</feature>
<dbReference type="InterPro" id="IPR051200">
    <property type="entry name" value="Host-pathogen_enzymatic-act"/>
</dbReference>
<evidence type="ECO:0000256" key="1">
    <source>
        <dbReference type="SAM" id="SignalP"/>
    </source>
</evidence>
<dbReference type="InterPro" id="IPR015943">
    <property type="entry name" value="WD40/YVTN_repeat-like_dom_sf"/>
</dbReference>
<dbReference type="PANTHER" id="PTHR47197">
    <property type="entry name" value="PROTEIN NIRF"/>
    <property type="match status" value="1"/>
</dbReference>
<dbReference type="InterPro" id="IPR011964">
    <property type="entry name" value="YVTN_b-propeller_repeat"/>
</dbReference>
<dbReference type="SUPFAM" id="SSF51004">
    <property type="entry name" value="C-terminal (heme d1) domain of cytochrome cd1-nitrite reductase"/>
    <property type="match status" value="1"/>
</dbReference>
<sequence length="410" mass="42072">MKHQALYLAQSRQTIRTAFIAKFFAVALTAMVSITASTAAHAAHGDNTETGILDTTHGGFTGKDPYFVAITPDGSAAYVTSQGAGSISVIDTNPHSSTFNTQTAVIDATHGGFTGFFAGIMAIAPNGKKAYVSAPPGVSVIDTDRTSPTFNTQTGVIANLGSSTTGIAFTPDGTKAYATYVTDTCSPDAGCESGVAVIDAIHDTATHTVANFKGASCLHVVFTPDGKTAYVTCNASPTVMIDVATDTQKPDTAGSLAQAANHIAVTPDGKTAYIAGRNGGIFPFDILTNSARPPVRDFTGTTSVYIAFTPDGKTAYVANRTSSTISVIDVASNREIDTVHNFTGISPQGIAFTPDGTTAYATNREASGPGGPINVGSNNISVIHVRDATSPPASKTPAANGAMLLMPFGR</sequence>
<dbReference type="InterPro" id="IPR019405">
    <property type="entry name" value="Lactonase_7-beta_prop"/>
</dbReference>
<gene>
    <name evidence="2" type="ORF">LMG29542_08522</name>
</gene>
<evidence type="ECO:0000313" key="3">
    <source>
        <dbReference type="Proteomes" id="UP000494363"/>
    </source>
</evidence>
<dbReference type="Gene3D" id="2.130.10.10">
    <property type="entry name" value="YVTN repeat-like/Quinoprotein amine dehydrogenase"/>
    <property type="match status" value="4"/>
</dbReference>
<dbReference type="Proteomes" id="UP000494363">
    <property type="component" value="Unassembled WGS sequence"/>
</dbReference>
<keyword evidence="1" id="KW-0732">Signal</keyword>
<organism evidence="2 3">
    <name type="scientific">Paraburkholderia humisilvae</name>
    <dbReference type="NCBI Taxonomy" id="627669"/>
    <lineage>
        <taxon>Bacteria</taxon>
        <taxon>Pseudomonadati</taxon>
        <taxon>Pseudomonadota</taxon>
        <taxon>Betaproteobacteria</taxon>
        <taxon>Burkholderiales</taxon>
        <taxon>Burkholderiaceae</taxon>
        <taxon>Paraburkholderia</taxon>
    </lineage>
</organism>
<dbReference type="RefSeq" id="WP_175233490.1">
    <property type="nucleotide sequence ID" value="NZ_CADIKH010000276.1"/>
</dbReference>
<dbReference type="NCBIfam" id="TIGR02276">
    <property type="entry name" value="beta_rpt_yvtn"/>
    <property type="match status" value="1"/>
</dbReference>
<dbReference type="PANTHER" id="PTHR47197:SF3">
    <property type="entry name" value="DIHYDRO-HEME D1 DEHYDROGENASE"/>
    <property type="match status" value="1"/>
</dbReference>
<evidence type="ECO:0000313" key="2">
    <source>
        <dbReference type="EMBL" id="CAB3775140.1"/>
    </source>
</evidence>
<dbReference type="EMBL" id="CADIKH010000276">
    <property type="protein sequence ID" value="CAB3775140.1"/>
    <property type="molecule type" value="Genomic_DNA"/>
</dbReference>
<dbReference type="AlphaFoldDB" id="A0A6J5F8H2"/>
<protein>
    <submittedName>
        <fullName evidence="2">Hydrazine synthase subunit beta</fullName>
    </submittedName>
</protein>
<proteinExistence type="predicted"/>
<feature type="chain" id="PRO_5026770864" evidence="1">
    <location>
        <begin position="43"/>
        <end position="410"/>
    </location>
</feature>
<reference evidence="2 3" key="1">
    <citation type="submission" date="2020-04" db="EMBL/GenBank/DDBJ databases">
        <authorList>
            <person name="De Canck E."/>
        </authorList>
    </citation>
    <scope>NUCLEOTIDE SEQUENCE [LARGE SCALE GENOMIC DNA]</scope>
    <source>
        <strain evidence="2 3">LMG 29542</strain>
    </source>
</reference>